<dbReference type="InterPro" id="IPR042099">
    <property type="entry name" value="ANL_N_sf"/>
</dbReference>
<dbReference type="PANTHER" id="PTHR43272">
    <property type="entry name" value="LONG-CHAIN-FATTY-ACID--COA LIGASE"/>
    <property type="match status" value="1"/>
</dbReference>
<evidence type="ECO:0000256" key="2">
    <source>
        <dbReference type="ARBA" id="ARBA00022840"/>
    </source>
</evidence>
<organism evidence="4 5">
    <name type="scientific">Skeletonema marinoi</name>
    <dbReference type="NCBI Taxonomy" id="267567"/>
    <lineage>
        <taxon>Eukaryota</taxon>
        <taxon>Sar</taxon>
        <taxon>Stramenopiles</taxon>
        <taxon>Ochrophyta</taxon>
        <taxon>Bacillariophyta</taxon>
        <taxon>Coscinodiscophyceae</taxon>
        <taxon>Thalassiosirophycidae</taxon>
        <taxon>Thalassiosirales</taxon>
        <taxon>Skeletonemataceae</taxon>
        <taxon>Skeletonema</taxon>
        <taxon>Skeletonema marinoi-dohrnii complex</taxon>
    </lineage>
</organism>
<keyword evidence="4" id="KW-0436">Ligase</keyword>
<dbReference type="EMBL" id="JATAAI010000017">
    <property type="protein sequence ID" value="KAK1739659.1"/>
    <property type="molecule type" value="Genomic_DNA"/>
</dbReference>
<evidence type="ECO:0000313" key="4">
    <source>
        <dbReference type="EMBL" id="KAK1739659.1"/>
    </source>
</evidence>
<dbReference type="InterPro" id="IPR000873">
    <property type="entry name" value="AMP-dep_synth/lig_dom"/>
</dbReference>
<dbReference type="Pfam" id="PF00501">
    <property type="entry name" value="AMP-binding"/>
    <property type="match status" value="1"/>
</dbReference>
<reference evidence="4" key="1">
    <citation type="submission" date="2023-06" db="EMBL/GenBank/DDBJ databases">
        <title>Survivors Of The Sea: Transcriptome response of Skeletonema marinoi to long-term dormancy.</title>
        <authorList>
            <person name="Pinder M.I.M."/>
            <person name="Kourtchenko O."/>
            <person name="Robertson E.K."/>
            <person name="Larsson T."/>
            <person name="Maumus F."/>
            <person name="Osuna-Cruz C.M."/>
            <person name="Vancaester E."/>
            <person name="Stenow R."/>
            <person name="Vandepoele K."/>
            <person name="Ploug H."/>
            <person name="Bruchert V."/>
            <person name="Godhe A."/>
            <person name="Topel M."/>
        </authorList>
    </citation>
    <scope>NUCLEOTIDE SEQUENCE</scope>
    <source>
        <strain evidence="4">R05AC</strain>
    </source>
</reference>
<keyword evidence="2" id="KW-0067">ATP-binding</keyword>
<sequence>MAPAVRKPEEGKVVLDYILDNCAKWPNKIFLTQPMGGDEVLNVTFSEFLSESKKMAAYIESLNLPAPSQIAIMSKNCVWWLMADLAIMMSGHCAVPIYPTLTADTVKYTLEHSESKLLFVGKLDTHPWNEMKKGIPADMSCVSFPLCPSDVSYDKWADLIGKSEEIKEVKKRTPEEMATIIYTSGSTGVPKGVMLSFKNLTDTTFGLINTTHATENDRYLSYLPISHGMERWVGECVPFISGMHVFYAESLTTFVQDLNRCQPTLFLSVPRLWTKFQLGVFKKMPPEKLQKLLKIPIISFLVKKKLLKALGLNHVRYAGSGSAPLPPDLLAWYRSLGLELLEGYGMTENFNYSHMSQPGRGRVGYVGEPSEGVEQRIAADGEIQVKSPGMMMGYFKNEEATKETITEDGWLRTGDKGELDDAGRLKITGRTKEIFKTSKGKYVAPAPIENQYISNIRIELACVGGRGHQAANAILMLSEDAKKEAAESGGKDAIEKELEELIKKVNSGLDDHEKLQFVAVVNDVWEPENGFLTPTNKIKRARIEEEYNPLMEEWYNSKKKVIWHKW</sequence>
<evidence type="ECO:0000313" key="5">
    <source>
        <dbReference type="Proteomes" id="UP001224775"/>
    </source>
</evidence>
<dbReference type="GO" id="GO:0005524">
    <property type="term" value="F:ATP binding"/>
    <property type="evidence" value="ECO:0007669"/>
    <property type="project" value="UniProtKB-KW"/>
</dbReference>
<dbReference type="PROSITE" id="PS00455">
    <property type="entry name" value="AMP_BINDING"/>
    <property type="match status" value="1"/>
</dbReference>
<dbReference type="Proteomes" id="UP001224775">
    <property type="component" value="Unassembled WGS sequence"/>
</dbReference>
<dbReference type="Pfam" id="PF23562">
    <property type="entry name" value="AMP-binding_C_3"/>
    <property type="match status" value="1"/>
</dbReference>
<dbReference type="EC" id="6.2.1.3" evidence="4"/>
<keyword evidence="1" id="KW-0547">Nucleotide-binding</keyword>
<evidence type="ECO:0000256" key="1">
    <source>
        <dbReference type="ARBA" id="ARBA00022741"/>
    </source>
</evidence>
<dbReference type="InterPro" id="IPR020845">
    <property type="entry name" value="AMP-binding_CS"/>
</dbReference>
<evidence type="ECO:0000259" key="3">
    <source>
        <dbReference type="Pfam" id="PF00501"/>
    </source>
</evidence>
<name>A0AAD8Y4R9_9STRA</name>
<accession>A0AAD8Y4R9</accession>
<dbReference type="Gene3D" id="3.40.50.12780">
    <property type="entry name" value="N-terminal domain of ligase-like"/>
    <property type="match status" value="1"/>
</dbReference>
<comment type="caution">
    <text evidence="4">The sequence shown here is derived from an EMBL/GenBank/DDBJ whole genome shotgun (WGS) entry which is preliminary data.</text>
</comment>
<dbReference type="PANTHER" id="PTHR43272:SF33">
    <property type="entry name" value="AMP-BINDING DOMAIN-CONTAINING PROTEIN-RELATED"/>
    <property type="match status" value="1"/>
</dbReference>
<gene>
    <name evidence="4" type="ORF">QTG54_009418</name>
</gene>
<dbReference type="GO" id="GO:0004467">
    <property type="term" value="F:long-chain fatty acid-CoA ligase activity"/>
    <property type="evidence" value="ECO:0007669"/>
    <property type="project" value="UniProtKB-EC"/>
</dbReference>
<dbReference type="AlphaFoldDB" id="A0AAD8Y4R9"/>
<feature type="domain" description="AMP-dependent synthetase/ligase" evidence="3">
    <location>
        <begin position="21"/>
        <end position="395"/>
    </location>
</feature>
<dbReference type="SUPFAM" id="SSF56801">
    <property type="entry name" value="Acetyl-CoA synthetase-like"/>
    <property type="match status" value="1"/>
</dbReference>
<protein>
    <submittedName>
        <fullName evidence="4">Long-chain fatty acid CoA synthetase</fullName>
        <ecNumber evidence="4">6.2.1.3</ecNumber>
    </submittedName>
</protein>
<dbReference type="GO" id="GO:0016020">
    <property type="term" value="C:membrane"/>
    <property type="evidence" value="ECO:0007669"/>
    <property type="project" value="TreeGrafter"/>
</dbReference>
<keyword evidence="5" id="KW-1185">Reference proteome</keyword>
<proteinExistence type="predicted"/>